<keyword evidence="1" id="KW-0472">Membrane</keyword>
<dbReference type="PANTHER" id="PTHR31348">
    <property type="entry name" value="EID1-LIKE F-BOX PROTEIN 2-RELATED"/>
    <property type="match status" value="1"/>
</dbReference>
<feature type="transmembrane region" description="Helical" evidence="1">
    <location>
        <begin position="336"/>
        <end position="355"/>
    </location>
</feature>
<name>A0A8J5KZJ5_ZINOF</name>
<dbReference type="AlphaFoldDB" id="A0A8J5KZJ5"/>
<dbReference type="InterPro" id="IPR036047">
    <property type="entry name" value="F-box-like_dom_sf"/>
</dbReference>
<dbReference type="CDD" id="cd09917">
    <property type="entry name" value="F-box_SF"/>
    <property type="match status" value="1"/>
</dbReference>
<evidence type="ECO:0000313" key="2">
    <source>
        <dbReference type="EMBL" id="KAG6505133.1"/>
    </source>
</evidence>
<dbReference type="EMBL" id="JACMSC010000010">
    <property type="protein sequence ID" value="KAG6505133.1"/>
    <property type="molecule type" value="Genomic_DNA"/>
</dbReference>
<dbReference type="SUPFAM" id="SSF81383">
    <property type="entry name" value="F-box domain"/>
    <property type="match status" value="1"/>
</dbReference>
<protein>
    <recommendedName>
        <fullName evidence="4">Phytochrome A-associated F-box protein</fullName>
    </recommendedName>
</protein>
<keyword evidence="3" id="KW-1185">Reference proteome</keyword>
<dbReference type="InterPro" id="IPR040267">
    <property type="entry name" value="EID1-like"/>
</dbReference>
<proteinExistence type="predicted"/>
<evidence type="ECO:0000313" key="3">
    <source>
        <dbReference type="Proteomes" id="UP000734854"/>
    </source>
</evidence>
<accession>A0A8J5KZJ5</accession>
<keyword evidence="1" id="KW-1133">Transmembrane helix</keyword>
<organism evidence="2 3">
    <name type="scientific">Zingiber officinale</name>
    <name type="common">Ginger</name>
    <name type="synonym">Amomum zingiber</name>
    <dbReference type="NCBI Taxonomy" id="94328"/>
    <lineage>
        <taxon>Eukaryota</taxon>
        <taxon>Viridiplantae</taxon>
        <taxon>Streptophyta</taxon>
        <taxon>Embryophyta</taxon>
        <taxon>Tracheophyta</taxon>
        <taxon>Spermatophyta</taxon>
        <taxon>Magnoliopsida</taxon>
        <taxon>Liliopsida</taxon>
        <taxon>Zingiberales</taxon>
        <taxon>Zingiberaceae</taxon>
        <taxon>Zingiber</taxon>
    </lineage>
</organism>
<evidence type="ECO:0000256" key="1">
    <source>
        <dbReference type="SAM" id="Phobius"/>
    </source>
</evidence>
<keyword evidence="1" id="KW-0812">Transmembrane</keyword>
<reference evidence="2 3" key="1">
    <citation type="submission" date="2020-08" db="EMBL/GenBank/DDBJ databases">
        <title>Plant Genome Project.</title>
        <authorList>
            <person name="Zhang R.-G."/>
        </authorList>
    </citation>
    <scope>NUCLEOTIDE SEQUENCE [LARGE SCALE GENOMIC DNA]</scope>
    <source>
        <tissue evidence="2">Rhizome</tissue>
    </source>
</reference>
<sequence>MVSRFSSSFSSSAAAAATASNGASSPFAFLSDDVILNILAKLESDPRDWARFACVSSRLSSLVRTVCCRSSCCRSLPPDLLSSTTDTAEAWSSLHKLSVCCPGLHHAGVLLEHSDFGLERDIGPYLSPPSCSSFSPSSCSSDPRNTPSQDPSDVSGWSVFDDLYSDTVYDNSEAQDAAFIPIEPSPGDNAITVGSIAPIRRMKPWVGPLNSHLATGPWTLSREQGNKLLASRYRGDCLYICDWPGCIHAEEKRKYMLFRGAFKNFKRSRVWKTISDSNKAKIGLACAFCACRETWDLHSAFCLRRVFGFHDDGEPVVRAYVCENGHVSGAWTERPFLALLILMLLGFGIVIINLAQVDILSRAIFLWTCLARTNMGIIDSAASTSADKIMLWLLIEHEEVYCREVKFIGVLANP</sequence>
<evidence type="ECO:0008006" key="4">
    <source>
        <dbReference type="Google" id="ProtNLM"/>
    </source>
</evidence>
<dbReference type="PANTHER" id="PTHR31348:SF4">
    <property type="entry name" value="PHYTOCHROME A-ASSOCIATED F-BOX PROTEIN"/>
    <property type="match status" value="1"/>
</dbReference>
<comment type="caution">
    <text evidence="2">The sequence shown here is derived from an EMBL/GenBank/DDBJ whole genome shotgun (WGS) entry which is preliminary data.</text>
</comment>
<gene>
    <name evidence="2" type="ORF">ZIOFF_037481</name>
</gene>
<dbReference type="Proteomes" id="UP000734854">
    <property type="component" value="Unassembled WGS sequence"/>
</dbReference>